<dbReference type="PANTHER" id="PTHR31962:SF4">
    <property type="entry name" value="PRIMARY COMPONENT OF EISOSOMES (EUROFUNG)"/>
    <property type="match status" value="1"/>
</dbReference>
<evidence type="ECO:0000256" key="3">
    <source>
        <dbReference type="SAM" id="MobiDB-lite"/>
    </source>
</evidence>
<evidence type="ECO:0000313" key="4">
    <source>
        <dbReference type="EMBL" id="KAF9888034.1"/>
    </source>
</evidence>
<dbReference type="AlphaFoldDB" id="A0AAD4CK66"/>
<keyword evidence="2" id="KW-0175">Coiled coil</keyword>
<dbReference type="Pfam" id="PF13805">
    <property type="entry name" value="Pil1"/>
    <property type="match status" value="1"/>
</dbReference>
<evidence type="ECO:0000256" key="2">
    <source>
        <dbReference type="SAM" id="Coils"/>
    </source>
</evidence>
<gene>
    <name evidence="4" type="ORF">FE257_009298</name>
</gene>
<dbReference type="GO" id="GO:0008289">
    <property type="term" value="F:lipid binding"/>
    <property type="evidence" value="ECO:0007669"/>
    <property type="project" value="TreeGrafter"/>
</dbReference>
<feature type="compositionally biased region" description="Polar residues" evidence="3">
    <location>
        <begin position="590"/>
        <end position="601"/>
    </location>
</feature>
<feature type="region of interest" description="Disordered" evidence="3">
    <location>
        <begin position="420"/>
        <end position="440"/>
    </location>
</feature>
<dbReference type="EMBL" id="VCAU01000052">
    <property type="protein sequence ID" value="KAF9888034.1"/>
    <property type="molecule type" value="Genomic_DNA"/>
</dbReference>
<comment type="caution">
    <text evidence="4">The sequence shown here is derived from an EMBL/GenBank/DDBJ whole genome shotgun (WGS) entry which is preliminary data.</text>
</comment>
<feature type="region of interest" description="Disordered" evidence="3">
    <location>
        <begin position="544"/>
        <end position="601"/>
    </location>
</feature>
<feature type="coiled-coil region" evidence="2">
    <location>
        <begin position="137"/>
        <end position="164"/>
    </location>
</feature>
<keyword evidence="1" id="KW-0597">Phosphoprotein</keyword>
<protein>
    <recommendedName>
        <fullName evidence="6">Eisosome component PIL1-domain-containing protein</fullName>
    </recommendedName>
</protein>
<reference evidence="4" key="2">
    <citation type="submission" date="2020-02" db="EMBL/GenBank/DDBJ databases">
        <authorList>
            <person name="Gilchrist C.L.M."/>
            <person name="Chooi Y.-H."/>
        </authorList>
    </citation>
    <scope>NUCLEOTIDE SEQUENCE</scope>
    <source>
        <strain evidence="4">MST-FP2251</strain>
    </source>
</reference>
<feature type="compositionally biased region" description="Polar residues" evidence="3">
    <location>
        <begin position="457"/>
        <end position="470"/>
    </location>
</feature>
<name>A0AAD4CK66_ASPNN</name>
<dbReference type="InterPro" id="IPR027267">
    <property type="entry name" value="AH/BAR_dom_sf"/>
</dbReference>
<evidence type="ECO:0000256" key="1">
    <source>
        <dbReference type="ARBA" id="ARBA00022553"/>
    </source>
</evidence>
<dbReference type="FunFam" id="1.20.1270.60:FF:000005">
    <property type="entry name" value="Sphingolipid long chain base-responsive pil1"/>
    <property type="match status" value="1"/>
</dbReference>
<dbReference type="Proteomes" id="UP001194746">
    <property type="component" value="Unassembled WGS sequence"/>
</dbReference>
<dbReference type="GO" id="GO:0005886">
    <property type="term" value="C:plasma membrane"/>
    <property type="evidence" value="ECO:0007669"/>
    <property type="project" value="TreeGrafter"/>
</dbReference>
<sequence>MLFAVPQRRRFSLATLRGLQQPGLSKRMNRLVKTENLAISAYERAGRERVSIASQLSEWGESTEDEAVSDISDKLGVLLAEIGEQEDVFAQNLEDYRTLLKHIRDTEGSVQPSRDYRAKVADDIQKQKIKDASSPKLETLEQELVRAEAQNLVAEAQLTNMTRQKLKEAYDVHLAAVIERGEKQILLAQHARRLLNYLDDTPVTPGDTRTEYENADEAREVLEDAEKDLSSWQSTVLPIHTSAGEVPANTLLPAPARKAREAREAQRVSMVAPDADGVASTSDSIRDVNGSAVDYHEYEPVADGGGVALGTGAHETGRYASGATRDLDSAGAGYMEAPAVGAGTTRDMIAEPSSAIGQGIDISSVGVPEMTSAGAGAATNLQESSTGAAVNAATIPSEVDGLYRGTGGISRGLDKSTTEAEGLYKGTHGTASGMKKSTMDSQGFDGTAAYASRGLHGSSTQTRDFNSSPGVASGLDHSATGVSKGSNNSYAGAASATGGENLFKTTGGTITGMDGATMESQGLHRSTVNAATDTDGLTQQPREMYQSAADATEDDFQDAYTSPQGKGFDESFSKGSDVGGYTQEARDLNGSATGTAMNGTQETMNVEESVSQGADGSMTTMTRETLVRNTKPLIDGGQATRERLQSQPAFGGFGLQSIGVPY</sequence>
<keyword evidence="5" id="KW-1185">Reference proteome</keyword>
<accession>A0AAD4CK66</accession>
<reference evidence="4" key="1">
    <citation type="journal article" date="2019" name="Beilstein J. Org. Chem.">
        <title>Nanangenines: drimane sesquiterpenoids as the dominant metabolite cohort of a novel Australian fungus, Aspergillus nanangensis.</title>
        <authorList>
            <person name="Lacey H.J."/>
            <person name="Gilchrist C.L.M."/>
            <person name="Crombie A."/>
            <person name="Kalaitzis J.A."/>
            <person name="Vuong D."/>
            <person name="Rutledge P.J."/>
            <person name="Turner P."/>
            <person name="Pitt J.I."/>
            <person name="Lacey E."/>
            <person name="Chooi Y.H."/>
            <person name="Piggott A.M."/>
        </authorList>
    </citation>
    <scope>NUCLEOTIDE SEQUENCE</scope>
    <source>
        <strain evidence="4">MST-FP2251</strain>
    </source>
</reference>
<dbReference type="Gene3D" id="1.20.1270.60">
    <property type="entry name" value="Arfaptin homology (AH) domain/BAR domain"/>
    <property type="match status" value="1"/>
</dbReference>
<feature type="region of interest" description="Disordered" evidence="3">
    <location>
        <begin position="452"/>
        <end position="484"/>
    </location>
</feature>
<dbReference type="GO" id="GO:0070941">
    <property type="term" value="P:eisosome assembly"/>
    <property type="evidence" value="ECO:0007669"/>
    <property type="project" value="TreeGrafter"/>
</dbReference>
<evidence type="ECO:0008006" key="6">
    <source>
        <dbReference type="Google" id="ProtNLM"/>
    </source>
</evidence>
<dbReference type="PANTHER" id="PTHR31962">
    <property type="entry name" value="SPHINGOLIPID LONG CHAIN BASE-RESPONSIVE PROTEIN PIL1"/>
    <property type="match status" value="1"/>
</dbReference>
<proteinExistence type="predicted"/>
<dbReference type="GO" id="GO:0036286">
    <property type="term" value="C:eisosome filament"/>
    <property type="evidence" value="ECO:0007669"/>
    <property type="project" value="TreeGrafter"/>
</dbReference>
<evidence type="ECO:0000313" key="5">
    <source>
        <dbReference type="Proteomes" id="UP001194746"/>
    </source>
</evidence>
<organism evidence="4 5">
    <name type="scientific">Aspergillus nanangensis</name>
    <dbReference type="NCBI Taxonomy" id="2582783"/>
    <lineage>
        <taxon>Eukaryota</taxon>
        <taxon>Fungi</taxon>
        <taxon>Dikarya</taxon>
        <taxon>Ascomycota</taxon>
        <taxon>Pezizomycotina</taxon>
        <taxon>Eurotiomycetes</taxon>
        <taxon>Eurotiomycetidae</taxon>
        <taxon>Eurotiales</taxon>
        <taxon>Aspergillaceae</taxon>
        <taxon>Aspergillus</taxon>
        <taxon>Aspergillus subgen. Circumdati</taxon>
    </lineage>
</organism>
<dbReference type="InterPro" id="IPR028245">
    <property type="entry name" value="PIL1/LSP1"/>
</dbReference>
<dbReference type="GO" id="GO:0006897">
    <property type="term" value="P:endocytosis"/>
    <property type="evidence" value="ECO:0007669"/>
    <property type="project" value="TreeGrafter"/>
</dbReference>